<evidence type="ECO:0000256" key="1">
    <source>
        <dbReference type="ARBA" id="ARBA00004651"/>
    </source>
</evidence>
<keyword evidence="2" id="KW-0813">Transport</keyword>
<evidence type="ECO:0000256" key="7">
    <source>
        <dbReference type="ARBA" id="ARBA00023136"/>
    </source>
</evidence>
<keyword evidence="4 8" id="KW-0812">Transmembrane</keyword>
<accession>A0A841AHX9</accession>
<gene>
    <name evidence="10" type="ORF">HNR70_003004</name>
</gene>
<feature type="transmembrane region" description="Helical" evidence="8">
    <location>
        <begin position="196"/>
        <end position="215"/>
    </location>
</feature>
<evidence type="ECO:0000256" key="8">
    <source>
        <dbReference type="SAM" id="Phobius"/>
    </source>
</evidence>
<keyword evidence="5" id="KW-0769">Symport</keyword>
<dbReference type="RefSeq" id="WP_184326387.1">
    <property type="nucleotide sequence ID" value="NZ_JACHLZ010000001.1"/>
</dbReference>
<dbReference type="Proteomes" id="UP000588158">
    <property type="component" value="Unassembled WGS sequence"/>
</dbReference>
<reference evidence="10 11" key="1">
    <citation type="submission" date="2020-08" db="EMBL/GenBank/DDBJ databases">
        <title>Sequencing the genomes of 1000 actinobacteria strains.</title>
        <authorList>
            <person name="Klenk H.-P."/>
        </authorList>
    </citation>
    <scope>NUCLEOTIDE SEQUENCE [LARGE SCALE GENOMIC DNA]</scope>
    <source>
        <strain evidence="10 11">DSM 28796</strain>
    </source>
</reference>
<keyword evidence="3" id="KW-1003">Cell membrane</keyword>
<evidence type="ECO:0000256" key="3">
    <source>
        <dbReference type="ARBA" id="ARBA00022475"/>
    </source>
</evidence>
<feature type="transmembrane region" description="Helical" evidence="8">
    <location>
        <begin position="316"/>
        <end position="335"/>
    </location>
</feature>
<feature type="transmembrane region" description="Helical" evidence="8">
    <location>
        <begin position="62"/>
        <end position="85"/>
    </location>
</feature>
<name>A0A841AHX9_9MICO</name>
<feature type="transmembrane region" description="Helical" evidence="8">
    <location>
        <begin position="287"/>
        <end position="307"/>
    </location>
</feature>
<dbReference type="GO" id="GO:0005886">
    <property type="term" value="C:plasma membrane"/>
    <property type="evidence" value="ECO:0007669"/>
    <property type="project" value="UniProtKB-SubCell"/>
</dbReference>
<dbReference type="InterPro" id="IPR020846">
    <property type="entry name" value="MFS_dom"/>
</dbReference>
<dbReference type="SUPFAM" id="SSF103473">
    <property type="entry name" value="MFS general substrate transporter"/>
    <property type="match status" value="1"/>
</dbReference>
<evidence type="ECO:0000256" key="6">
    <source>
        <dbReference type="ARBA" id="ARBA00022989"/>
    </source>
</evidence>
<feature type="domain" description="Major facilitator superfamily (MFS) profile" evidence="9">
    <location>
        <begin position="24"/>
        <end position="433"/>
    </location>
</feature>
<dbReference type="PANTHER" id="PTHR43528">
    <property type="entry name" value="ALPHA-KETOGLUTARATE PERMEASE"/>
    <property type="match status" value="1"/>
</dbReference>
<feature type="transmembrane region" description="Helical" evidence="8">
    <location>
        <begin position="378"/>
        <end position="401"/>
    </location>
</feature>
<evidence type="ECO:0000256" key="4">
    <source>
        <dbReference type="ARBA" id="ARBA00022692"/>
    </source>
</evidence>
<feature type="transmembrane region" description="Helical" evidence="8">
    <location>
        <begin position="407"/>
        <end position="427"/>
    </location>
</feature>
<keyword evidence="7 8" id="KW-0472">Membrane</keyword>
<comment type="subcellular location">
    <subcellularLocation>
        <location evidence="1">Cell membrane</location>
        <topology evidence="1">Multi-pass membrane protein</topology>
    </subcellularLocation>
</comment>
<dbReference type="InterPro" id="IPR011701">
    <property type="entry name" value="MFS"/>
</dbReference>
<dbReference type="Gene3D" id="1.20.1250.20">
    <property type="entry name" value="MFS general substrate transporter like domains"/>
    <property type="match status" value="2"/>
</dbReference>
<dbReference type="GO" id="GO:0015293">
    <property type="term" value="F:symporter activity"/>
    <property type="evidence" value="ECO:0007669"/>
    <property type="project" value="UniProtKB-KW"/>
</dbReference>
<dbReference type="Pfam" id="PF07690">
    <property type="entry name" value="MFS_1"/>
    <property type="match status" value="1"/>
</dbReference>
<organism evidence="10 11">
    <name type="scientific">Brachybacterium aquaticum</name>
    <dbReference type="NCBI Taxonomy" id="1432564"/>
    <lineage>
        <taxon>Bacteria</taxon>
        <taxon>Bacillati</taxon>
        <taxon>Actinomycetota</taxon>
        <taxon>Actinomycetes</taxon>
        <taxon>Micrococcales</taxon>
        <taxon>Dermabacteraceae</taxon>
        <taxon>Brachybacterium</taxon>
    </lineage>
</organism>
<keyword evidence="6 8" id="KW-1133">Transmembrane helix</keyword>
<dbReference type="AlphaFoldDB" id="A0A841AHX9"/>
<feature type="transmembrane region" description="Helical" evidence="8">
    <location>
        <begin position="341"/>
        <end position="366"/>
    </location>
</feature>
<evidence type="ECO:0000313" key="11">
    <source>
        <dbReference type="Proteomes" id="UP000588158"/>
    </source>
</evidence>
<evidence type="ECO:0000256" key="5">
    <source>
        <dbReference type="ARBA" id="ARBA00022847"/>
    </source>
</evidence>
<dbReference type="InterPro" id="IPR051084">
    <property type="entry name" value="H+-coupled_symporters"/>
</dbReference>
<comment type="caution">
    <text evidence="10">The sequence shown here is derived from an EMBL/GenBank/DDBJ whole genome shotgun (WGS) entry which is preliminary data.</text>
</comment>
<feature type="transmembrane region" description="Helical" evidence="8">
    <location>
        <begin position="251"/>
        <end position="275"/>
    </location>
</feature>
<feature type="transmembrane region" description="Helical" evidence="8">
    <location>
        <begin position="162"/>
        <end position="184"/>
    </location>
</feature>
<protein>
    <submittedName>
        <fullName evidence="10">MHS family proline/betaine transporter-like MFS transporter</fullName>
    </submittedName>
</protein>
<dbReference type="PANTHER" id="PTHR43528:SF1">
    <property type="entry name" value="ALPHA-KETOGLUTARATE PERMEASE"/>
    <property type="match status" value="1"/>
</dbReference>
<evidence type="ECO:0000313" key="10">
    <source>
        <dbReference type="EMBL" id="MBB5833191.1"/>
    </source>
</evidence>
<proteinExistence type="predicted"/>
<evidence type="ECO:0000259" key="9">
    <source>
        <dbReference type="PROSITE" id="PS50850"/>
    </source>
</evidence>
<evidence type="ECO:0000256" key="2">
    <source>
        <dbReference type="ARBA" id="ARBA00022448"/>
    </source>
</evidence>
<feature type="transmembrane region" description="Helical" evidence="8">
    <location>
        <begin position="97"/>
        <end position="120"/>
    </location>
</feature>
<dbReference type="EMBL" id="JACHLZ010000001">
    <property type="protein sequence ID" value="MBB5833191.1"/>
    <property type="molecule type" value="Genomic_DNA"/>
</dbReference>
<dbReference type="PROSITE" id="PS50850">
    <property type="entry name" value="MFS"/>
    <property type="match status" value="1"/>
</dbReference>
<sequence length="459" mass="49612">MATDLAPDSSVPRPRLSRAQVRLTVGTVGLGTFIEWFEYASYAYLATTIAMVFFPNANPTTALLQTFGVFAISFLIRPIGGLFWGHFGDRIGPKRTLTLTIVGMGVATFTIGVLPTYATIGVAAPILLLVARMLQSFCASGEYSGAAVLLAEHAPLDKRARWVSTVPLATSAGFLGASVAATALNGLLSTEAMQEWGWRIPFLLAAVLTIVVRYIRSKVSDSPVRKKMEEEKSVATAPLVELIRDHWKSMLWMLFIMAVNASGYYLVLTYMVTYIEVELGLSAFQSSVILSLALILYLPLIFLGAWLSDTYGRRRLLLINAVGLILLSYPAFVLLGQSGFVGVLLIQISLVALFSLNDSTFAVYFIEAVPPQVRLSGFSIPFNFGNAIFGGTAPFIATWLISITDNSYAPAFLIMTLSAIGLIALIFQGDAYDPKAAKAAAAEEERAWNAAEQRSAGGN</sequence>
<dbReference type="InterPro" id="IPR036259">
    <property type="entry name" value="MFS_trans_sf"/>
</dbReference>
<keyword evidence="11" id="KW-1185">Reference proteome</keyword>